<evidence type="ECO:0000256" key="1">
    <source>
        <dbReference type="SAM" id="Phobius"/>
    </source>
</evidence>
<comment type="caution">
    <text evidence="2">The sequence shown here is derived from an EMBL/GenBank/DDBJ whole genome shotgun (WGS) entry which is preliminary data.</text>
</comment>
<keyword evidence="3" id="KW-1185">Reference proteome</keyword>
<name>A0A021VUM2_9CELL</name>
<evidence type="ECO:0000313" key="2">
    <source>
        <dbReference type="EMBL" id="EYR62782.1"/>
    </source>
</evidence>
<keyword evidence="1" id="KW-0472">Membrane</keyword>
<protein>
    <recommendedName>
        <fullName evidence="4">SHOCT domain-containing protein</fullName>
    </recommendedName>
</protein>
<accession>A0A021VUM2</accession>
<feature type="transmembrane region" description="Helical" evidence="1">
    <location>
        <begin position="12"/>
        <end position="31"/>
    </location>
</feature>
<keyword evidence="1" id="KW-1133">Transmembrane helix</keyword>
<dbReference type="Proteomes" id="UP000019753">
    <property type="component" value="Unassembled WGS sequence"/>
</dbReference>
<proteinExistence type="predicted"/>
<dbReference type="AlphaFoldDB" id="A0A021VUM2"/>
<sequence length="80" mass="8330">MGPWCGQMGAGGWLSMIAFWVVVVAVVVWGVSRLFPAQPVADARSILDARLAAGDIDPATYRAVREELAAQAATTTGGTP</sequence>
<organism evidence="2 3">
    <name type="scientific">Actinotalea ferrariae CF5-4</name>
    <dbReference type="NCBI Taxonomy" id="948458"/>
    <lineage>
        <taxon>Bacteria</taxon>
        <taxon>Bacillati</taxon>
        <taxon>Actinomycetota</taxon>
        <taxon>Actinomycetes</taxon>
        <taxon>Micrococcales</taxon>
        <taxon>Cellulomonadaceae</taxon>
        <taxon>Actinotalea</taxon>
    </lineage>
</organism>
<reference evidence="2 3" key="1">
    <citation type="submission" date="2014-01" db="EMBL/GenBank/DDBJ databases">
        <title>Actinotalea ferrariae CF5-4.</title>
        <authorList>
            <person name="Chen F."/>
            <person name="Li Y."/>
            <person name="Wang G."/>
        </authorList>
    </citation>
    <scope>NUCLEOTIDE SEQUENCE [LARGE SCALE GENOMIC DNA]</scope>
    <source>
        <strain evidence="2 3">CF5-4</strain>
    </source>
</reference>
<keyword evidence="1" id="KW-0812">Transmembrane</keyword>
<evidence type="ECO:0000313" key="3">
    <source>
        <dbReference type="Proteomes" id="UP000019753"/>
    </source>
</evidence>
<dbReference type="EMBL" id="AXCW01000171">
    <property type="protein sequence ID" value="EYR62782.1"/>
    <property type="molecule type" value="Genomic_DNA"/>
</dbReference>
<evidence type="ECO:0008006" key="4">
    <source>
        <dbReference type="Google" id="ProtNLM"/>
    </source>
</evidence>
<dbReference type="RefSeq" id="WP_034227237.1">
    <property type="nucleotide sequence ID" value="NZ_AXCW01000171.1"/>
</dbReference>
<dbReference type="OrthoDB" id="4829026at2"/>
<gene>
    <name evidence="2" type="ORF">N866_05360</name>
</gene>